<keyword evidence="2" id="KW-1185">Reference proteome</keyword>
<reference evidence="1 2" key="1">
    <citation type="submission" date="2019-12" db="EMBL/GenBank/DDBJ databases">
        <title>The draft genomic sequence of strain Chitinophaga oryziterrae JCM 16595.</title>
        <authorList>
            <person name="Zhang X."/>
        </authorList>
    </citation>
    <scope>NUCLEOTIDE SEQUENCE [LARGE SCALE GENOMIC DNA]</scope>
    <source>
        <strain evidence="1 2">JCM 16595</strain>
    </source>
</reference>
<protein>
    <submittedName>
        <fullName evidence="1">Uncharacterized protein</fullName>
    </submittedName>
</protein>
<dbReference type="PROSITE" id="PS51257">
    <property type="entry name" value="PROKAR_LIPOPROTEIN"/>
    <property type="match status" value="1"/>
</dbReference>
<evidence type="ECO:0000313" key="2">
    <source>
        <dbReference type="Proteomes" id="UP000468388"/>
    </source>
</evidence>
<proteinExistence type="predicted"/>
<dbReference type="OrthoDB" id="640696at2"/>
<evidence type="ECO:0000313" key="1">
    <source>
        <dbReference type="EMBL" id="MVT44914.1"/>
    </source>
</evidence>
<organism evidence="1 2">
    <name type="scientific">Chitinophaga oryziterrae</name>
    <dbReference type="NCBI Taxonomy" id="1031224"/>
    <lineage>
        <taxon>Bacteria</taxon>
        <taxon>Pseudomonadati</taxon>
        <taxon>Bacteroidota</taxon>
        <taxon>Chitinophagia</taxon>
        <taxon>Chitinophagales</taxon>
        <taxon>Chitinophagaceae</taxon>
        <taxon>Chitinophaga</taxon>
    </lineage>
</organism>
<dbReference type="EMBL" id="WRXO01000013">
    <property type="protein sequence ID" value="MVT44914.1"/>
    <property type="molecule type" value="Genomic_DNA"/>
</dbReference>
<name>A0A6N8JIW7_9BACT</name>
<dbReference type="Proteomes" id="UP000468388">
    <property type="component" value="Unassembled WGS sequence"/>
</dbReference>
<comment type="caution">
    <text evidence="1">The sequence shown here is derived from an EMBL/GenBank/DDBJ whole genome shotgun (WGS) entry which is preliminary data.</text>
</comment>
<gene>
    <name evidence="1" type="ORF">GO495_30260</name>
</gene>
<dbReference type="AlphaFoldDB" id="A0A6N8JIW7"/>
<sequence>MTAKLYSALTILTFIICSCNKNTDQLPPPDAPPAELVLSARLNGLAVVDFIFHQTRTQSHDTVWLSLRNTSGAAIPRMKYLVELCNAVPQSYTTCNLQLVDTLRNTLQPDATLEKVYTWIDKNINLDSMLINTGIISCTGVAPHPVAGVYQSTYAVFETEGNNTAYYGSVRAYIFADGATTFRLQGQNEDSYNATGQFIQVLAFDGLLKKGKDILSPFHLDTVADNQLLDTSNGKLILRLHLTTPISDTIHSLLFITQRI</sequence>
<dbReference type="RefSeq" id="WP_157303700.1">
    <property type="nucleotide sequence ID" value="NZ_BAAAZB010000005.1"/>
</dbReference>
<accession>A0A6N8JIW7</accession>